<evidence type="ECO:0000256" key="3">
    <source>
        <dbReference type="ARBA" id="ARBA00022692"/>
    </source>
</evidence>
<feature type="domain" description="GtrA/DPMS transmembrane" evidence="7">
    <location>
        <begin position="18"/>
        <end position="143"/>
    </location>
</feature>
<feature type="transmembrane region" description="Helical" evidence="6">
    <location>
        <begin position="20"/>
        <end position="40"/>
    </location>
</feature>
<gene>
    <name evidence="8" type="ORF">ACFPER_05740</name>
</gene>
<dbReference type="InterPro" id="IPR051401">
    <property type="entry name" value="GtrA_CellWall_Glycosyl"/>
</dbReference>
<dbReference type="Pfam" id="PF04138">
    <property type="entry name" value="GtrA_DPMS_TM"/>
    <property type="match status" value="1"/>
</dbReference>
<keyword evidence="4 6" id="KW-1133">Transmembrane helix</keyword>
<keyword evidence="3 6" id="KW-0812">Transmembrane</keyword>
<protein>
    <submittedName>
        <fullName evidence="8">GtrA family protein</fullName>
    </submittedName>
</protein>
<feature type="transmembrane region" description="Helical" evidence="6">
    <location>
        <begin position="46"/>
        <end position="65"/>
    </location>
</feature>
<sequence>MSERVAVATPVLTGQVVRFAAVGGIGLTVDVAVFNLLLAAPHAVHGWPMIAKGVALFAAIALNWVGSRFWTFRSDARRTDVGREAAEFLVASLAGSLVALACLGFSHYALGLTSVFADNVSANVVGLLLGSAVRFAAYRWWVFDARRAAPPPR</sequence>
<dbReference type="PANTHER" id="PTHR38459">
    <property type="entry name" value="PROPHAGE BACTOPRENOL-LINKED GLUCOSE TRANSLOCASE HOMOLOG"/>
    <property type="match status" value="1"/>
</dbReference>
<evidence type="ECO:0000256" key="2">
    <source>
        <dbReference type="ARBA" id="ARBA00009399"/>
    </source>
</evidence>
<evidence type="ECO:0000313" key="9">
    <source>
        <dbReference type="Proteomes" id="UP001595960"/>
    </source>
</evidence>
<dbReference type="RefSeq" id="WP_204391305.1">
    <property type="nucleotide sequence ID" value="NZ_JAFBBW010000001.1"/>
</dbReference>
<keyword evidence="9" id="KW-1185">Reference proteome</keyword>
<comment type="subcellular location">
    <subcellularLocation>
        <location evidence="1">Membrane</location>
        <topology evidence="1">Multi-pass membrane protein</topology>
    </subcellularLocation>
</comment>
<dbReference type="InterPro" id="IPR007267">
    <property type="entry name" value="GtrA_DPMS_TM"/>
</dbReference>
<organism evidence="8 9">
    <name type="scientific">Agromyces aurantiacus</name>
    <dbReference type="NCBI Taxonomy" id="165814"/>
    <lineage>
        <taxon>Bacteria</taxon>
        <taxon>Bacillati</taxon>
        <taxon>Actinomycetota</taxon>
        <taxon>Actinomycetes</taxon>
        <taxon>Micrococcales</taxon>
        <taxon>Microbacteriaceae</taxon>
        <taxon>Agromyces</taxon>
    </lineage>
</organism>
<dbReference type="EMBL" id="JBHSJC010000001">
    <property type="protein sequence ID" value="MFC4828281.1"/>
    <property type="molecule type" value="Genomic_DNA"/>
</dbReference>
<evidence type="ECO:0000313" key="8">
    <source>
        <dbReference type="EMBL" id="MFC4828281.1"/>
    </source>
</evidence>
<feature type="transmembrane region" description="Helical" evidence="6">
    <location>
        <begin position="86"/>
        <end position="108"/>
    </location>
</feature>
<evidence type="ECO:0000256" key="6">
    <source>
        <dbReference type="SAM" id="Phobius"/>
    </source>
</evidence>
<name>A0ABV9R2C8_9MICO</name>
<proteinExistence type="inferred from homology"/>
<evidence type="ECO:0000259" key="7">
    <source>
        <dbReference type="Pfam" id="PF04138"/>
    </source>
</evidence>
<reference evidence="9" key="1">
    <citation type="journal article" date="2019" name="Int. J. Syst. Evol. Microbiol.">
        <title>The Global Catalogue of Microorganisms (GCM) 10K type strain sequencing project: providing services to taxonomists for standard genome sequencing and annotation.</title>
        <authorList>
            <consortium name="The Broad Institute Genomics Platform"/>
            <consortium name="The Broad Institute Genome Sequencing Center for Infectious Disease"/>
            <person name="Wu L."/>
            <person name="Ma J."/>
        </authorList>
    </citation>
    <scope>NUCLEOTIDE SEQUENCE [LARGE SCALE GENOMIC DNA]</scope>
    <source>
        <strain evidence="9">CGMCC 1.12192</strain>
    </source>
</reference>
<accession>A0ABV9R2C8</accession>
<comment type="similarity">
    <text evidence="2">Belongs to the GtrA family.</text>
</comment>
<dbReference type="PANTHER" id="PTHR38459:SF1">
    <property type="entry name" value="PROPHAGE BACTOPRENOL-LINKED GLUCOSE TRANSLOCASE HOMOLOG"/>
    <property type="match status" value="1"/>
</dbReference>
<dbReference type="Proteomes" id="UP001595960">
    <property type="component" value="Unassembled WGS sequence"/>
</dbReference>
<comment type="caution">
    <text evidence="8">The sequence shown here is derived from an EMBL/GenBank/DDBJ whole genome shotgun (WGS) entry which is preliminary data.</text>
</comment>
<evidence type="ECO:0000256" key="4">
    <source>
        <dbReference type="ARBA" id="ARBA00022989"/>
    </source>
</evidence>
<evidence type="ECO:0000256" key="1">
    <source>
        <dbReference type="ARBA" id="ARBA00004141"/>
    </source>
</evidence>
<feature type="transmembrane region" description="Helical" evidence="6">
    <location>
        <begin position="120"/>
        <end position="137"/>
    </location>
</feature>
<keyword evidence="5 6" id="KW-0472">Membrane</keyword>
<evidence type="ECO:0000256" key="5">
    <source>
        <dbReference type="ARBA" id="ARBA00023136"/>
    </source>
</evidence>